<evidence type="ECO:0000313" key="2">
    <source>
        <dbReference type="Proteomes" id="UP000612585"/>
    </source>
</evidence>
<proteinExistence type="predicted"/>
<dbReference type="EMBL" id="BOPG01000087">
    <property type="protein sequence ID" value="GIJ63053.1"/>
    <property type="molecule type" value="Genomic_DNA"/>
</dbReference>
<protein>
    <submittedName>
        <fullName evidence="1">Uncharacterized protein</fullName>
    </submittedName>
</protein>
<organism evidence="1 2">
    <name type="scientific">Virgisporangium aurantiacum</name>
    <dbReference type="NCBI Taxonomy" id="175570"/>
    <lineage>
        <taxon>Bacteria</taxon>
        <taxon>Bacillati</taxon>
        <taxon>Actinomycetota</taxon>
        <taxon>Actinomycetes</taxon>
        <taxon>Micromonosporales</taxon>
        <taxon>Micromonosporaceae</taxon>
        <taxon>Virgisporangium</taxon>
    </lineage>
</organism>
<dbReference type="Proteomes" id="UP000612585">
    <property type="component" value="Unassembled WGS sequence"/>
</dbReference>
<name>A0A8J3ZKA9_9ACTN</name>
<gene>
    <name evidence="1" type="ORF">Vau01_105690</name>
</gene>
<keyword evidence="2" id="KW-1185">Reference proteome</keyword>
<evidence type="ECO:0000313" key="1">
    <source>
        <dbReference type="EMBL" id="GIJ63053.1"/>
    </source>
</evidence>
<sequence>MRADPRTAWSCLRRRDSVFSEDPIFGILARGQVAANGFWASVAVPASRADAMPSGVIGPHGHRLAAAPTDCRPAVVCVDLADPDLDVASRKETQWRRLAYSSTGYPALRVDPRGTDRTCG</sequence>
<comment type="caution">
    <text evidence="1">The sequence shown here is derived from an EMBL/GenBank/DDBJ whole genome shotgun (WGS) entry which is preliminary data.</text>
</comment>
<reference evidence="1" key="1">
    <citation type="submission" date="2021-01" db="EMBL/GenBank/DDBJ databases">
        <title>Whole genome shotgun sequence of Virgisporangium aurantiacum NBRC 16421.</title>
        <authorList>
            <person name="Komaki H."/>
            <person name="Tamura T."/>
        </authorList>
    </citation>
    <scope>NUCLEOTIDE SEQUENCE</scope>
    <source>
        <strain evidence="1">NBRC 16421</strain>
    </source>
</reference>
<dbReference type="AlphaFoldDB" id="A0A8J3ZKA9"/>
<dbReference type="RefSeq" id="WP_204009070.1">
    <property type="nucleotide sequence ID" value="NZ_BOPG01000087.1"/>
</dbReference>
<accession>A0A8J3ZKA9</accession>